<organism evidence="3 4">
    <name type="scientific">Rhamnusium bicolor</name>
    <dbReference type="NCBI Taxonomy" id="1586634"/>
    <lineage>
        <taxon>Eukaryota</taxon>
        <taxon>Metazoa</taxon>
        <taxon>Ecdysozoa</taxon>
        <taxon>Arthropoda</taxon>
        <taxon>Hexapoda</taxon>
        <taxon>Insecta</taxon>
        <taxon>Pterygota</taxon>
        <taxon>Neoptera</taxon>
        <taxon>Endopterygota</taxon>
        <taxon>Coleoptera</taxon>
        <taxon>Polyphaga</taxon>
        <taxon>Cucujiformia</taxon>
        <taxon>Chrysomeloidea</taxon>
        <taxon>Cerambycidae</taxon>
        <taxon>Lepturinae</taxon>
        <taxon>Rhagiini</taxon>
        <taxon>Rhamnusium</taxon>
    </lineage>
</organism>
<keyword evidence="4" id="KW-1185">Reference proteome</keyword>
<feature type="chain" id="PRO_5043417832" description="Fibronectin type-III domain-containing protein" evidence="1">
    <location>
        <begin position="19"/>
        <end position="299"/>
    </location>
</feature>
<dbReference type="InterPro" id="IPR013783">
    <property type="entry name" value="Ig-like_fold"/>
</dbReference>
<evidence type="ECO:0000313" key="4">
    <source>
        <dbReference type="Proteomes" id="UP001162156"/>
    </source>
</evidence>
<evidence type="ECO:0000259" key="2">
    <source>
        <dbReference type="PROSITE" id="PS50853"/>
    </source>
</evidence>
<dbReference type="EMBL" id="JANEYF010005932">
    <property type="protein sequence ID" value="KAJ8926293.1"/>
    <property type="molecule type" value="Genomic_DNA"/>
</dbReference>
<dbReference type="Proteomes" id="UP001162156">
    <property type="component" value="Unassembled WGS sequence"/>
</dbReference>
<dbReference type="InterPro" id="IPR003961">
    <property type="entry name" value="FN3_dom"/>
</dbReference>
<keyword evidence="1" id="KW-0732">Signal</keyword>
<accession>A0AAV8WIU9</accession>
<dbReference type="PROSITE" id="PS50853">
    <property type="entry name" value="FN3"/>
    <property type="match status" value="1"/>
</dbReference>
<gene>
    <name evidence="3" type="ORF">NQ314_021352</name>
</gene>
<feature type="domain" description="Fibronectin type-III" evidence="2">
    <location>
        <begin position="113"/>
        <end position="203"/>
    </location>
</feature>
<comment type="caution">
    <text evidence="3">The sequence shown here is derived from an EMBL/GenBank/DDBJ whole genome shotgun (WGS) entry which is preliminary data.</text>
</comment>
<name>A0AAV8WIU9_9CUCU</name>
<dbReference type="Gene3D" id="2.60.40.10">
    <property type="entry name" value="Immunoglobulins"/>
    <property type="match status" value="1"/>
</dbReference>
<feature type="signal peptide" evidence="1">
    <location>
        <begin position="1"/>
        <end position="18"/>
    </location>
</feature>
<sequence length="299" mass="33743">MYRILCLLVLVTFHGAHGEDCVPNSVQDLQLDLNSILHWSASTNCEDTSYLVYILFEDTIQHIYQTHDIWLDVSFLPACEVFRFILVAISENLASDGRIIESTLPIEPDGSVSVTQLVAVQQGEDNISLEWSLDEKFEKCVRYFRVVYWDGETLPRESYSTINHINISDFSPCTHYEFTVKPIYKTMQEGGIAQISYETSAHSLDLLELDSIRPGVTFADMTLKLPPYSINRCPISSLVVDGSPYINLTIPITDTPERAPVPVHVSPLQPDKMYLFRLYSINSGGASKVFQIAIQTQLP</sequence>
<evidence type="ECO:0000313" key="3">
    <source>
        <dbReference type="EMBL" id="KAJ8926293.1"/>
    </source>
</evidence>
<protein>
    <recommendedName>
        <fullName evidence="2">Fibronectin type-III domain-containing protein</fullName>
    </recommendedName>
</protein>
<evidence type="ECO:0000256" key="1">
    <source>
        <dbReference type="SAM" id="SignalP"/>
    </source>
</evidence>
<dbReference type="AlphaFoldDB" id="A0AAV8WIU9"/>
<reference evidence="3" key="1">
    <citation type="journal article" date="2023" name="Insect Mol. Biol.">
        <title>Genome sequencing provides insights into the evolution of gene families encoding plant cell wall-degrading enzymes in longhorned beetles.</title>
        <authorList>
            <person name="Shin N.R."/>
            <person name="Okamura Y."/>
            <person name="Kirsch R."/>
            <person name="Pauchet Y."/>
        </authorList>
    </citation>
    <scope>NUCLEOTIDE SEQUENCE</scope>
    <source>
        <strain evidence="3">RBIC_L_NR</strain>
    </source>
</reference>
<dbReference type="InterPro" id="IPR036116">
    <property type="entry name" value="FN3_sf"/>
</dbReference>
<proteinExistence type="predicted"/>
<dbReference type="SUPFAM" id="SSF49265">
    <property type="entry name" value="Fibronectin type III"/>
    <property type="match status" value="1"/>
</dbReference>